<feature type="domain" description="23S rRNA (guanine(745)-N(1))-methyltransferase N-terminal" evidence="3">
    <location>
        <begin position="5"/>
        <end position="38"/>
    </location>
</feature>
<dbReference type="HOGENOM" id="CLU_050931_0_0_6"/>
<dbReference type="PATRIC" id="fig|399804.5.peg.1139"/>
<evidence type="ECO:0000256" key="1">
    <source>
        <dbReference type="PIRSR" id="PIRSR018249-1"/>
    </source>
</evidence>
<dbReference type="InterPro" id="IPR016718">
    <property type="entry name" value="rRNA_m1G-MeTrfase_A_prd"/>
</dbReference>
<dbReference type="KEGG" id="shp:Sput200_1118"/>
<dbReference type="PANTHER" id="PTHR43460:SF1">
    <property type="entry name" value="METHYLTRANSFERASE TYPE 11 DOMAIN-CONTAINING PROTEIN"/>
    <property type="match status" value="1"/>
</dbReference>
<organism evidence="4 5">
    <name type="scientific">Shewanella putrefaciens (strain 200)</name>
    <dbReference type="NCBI Taxonomy" id="399804"/>
    <lineage>
        <taxon>Bacteria</taxon>
        <taxon>Pseudomonadati</taxon>
        <taxon>Pseudomonadota</taxon>
        <taxon>Gammaproteobacteria</taxon>
        <taxon>Alteromonadales</taxon>
        <taxon>Shewanellaceae</taxon>
        <taxon>Shewanella</taxon>
    </lineage>
</organism>
<sequence length="285" mass="31980">MSLKFQCPTCGLSLQQHQSSQGFYCTNKHHFDKSEQGYWVFTKPQRQKPTGDSRQQVRAKRFLLESGIFAPLIDKMAEMLVGSLEDDISLLDYECAEGFYLRALSSKLTDIAKGLTIQYVGVADAENTIFSAAKTQTPGILCLSTSKVLPFSDNCIDVITVIDKPLKGKESVRVLKEDGLMLLVLPGARHLWQLKEYIYPDLAEKTVQINLPSGLLIIETQTLHFTLSVTGEQALTLLDMTPYAWRATDRMKHNIQSNYFESLEIDFILVLARKCLSGEAQVSCT</sequence>
<name>E6XNN7_SHEP2</name>
<dbReference type="PIRSF" id="PIRSF018249">
    <property type="entry name" value="MyrA_prd"/>
    <property type="match status" value="1"/>
</dbReference>
<evidence type="ECO:0000313" key="5">
    <source>
        <dbReference type="Proteomes" id="UP000008209"/>
    </source>
</evidence>
<dbReference type="Gene3D" id="3.40.50.150">
    <property type="entry name" value="Vaccinia Virus protein VP39"/>
    <property type="match status" value="1"/>
</dbReference>
<dbReference type="Pfam" id="PF21302">
    <property type="entry name" value="Zn_ribbon_RlmA"/>
    <property type="match status" value="1"/>
</dbReference>
<accession>E6XNN7</accession>
<feature type="binding site" evidence="1">
    <location>
        <position position="29"/>
    </location>
    <ligand>
        <name>Zn(2+)</name>
        <dbReference type="ChEBI" id="CHEBI:29105"/>
    </ligand>
</feature>
<feature type="binding site" evidence="1">
    <location>
        <position position="25"/>
    </location>
    <ligand>
        <name>Zn(2+)</name>
        <dbReference type="ChEBI" id="CHEBI:29105"/>
    </ligand>
</feature>
<dbReference type="GO" id="GO:0046872">
    <property type="term" value="F:metal ion binding"/>
    <property type="evidence" value="ECO:0007669"/>
    <property type="project" value="UniProtKB-KW"/>
</dbReference>
<protein>
    <submittedName>
        <fullName evidence="4">rRNA (Guanine-N(1)-)-methyltransferase</fullName>
        <ecNumber evidence="4">2.1.1.187</ecNumber>
        <ecNumber evidence="4">2.1.1.188</ecNumber>
    </submittedName>
</protein>
<keyword evidence="2" id="KW-0949">S-adenosyl-L-methionine</keyword>
<reference evidence="4 5" key="1">
    <citation type="submission" date="2011-01" db="EMBL/GenBank/DDBJ databases">
        <title>Complete sequence of Shewanella putrefaciens 200.</title>
        <authorList>
            <consortium name="US DOE Joint Genome Institute"/>
            <person name="Lucas S."/>
            <person name="Copeland A."/>
            <person name="Lapidus A."/>
            <person name="Cheng J.-F."/>
            <person name="Bruce D."/>
            <person name="Goodwin L."/>
            <person name="Pitluck S."/>
            <person name="Munk A.C."/>
            <person name="Detter J.C."/>
            <person name="Han C."/>
            <person name="Tapia R."/>
            <person name="Land M."/>
            <person name="Hauser L."/>
            <person name="Chang Y.-J."/>
            <person name="Jeffries C."/>
            <person name="Kyrpides N."/>
            <person name="Ivanova N."/>
            <person name="Mikhailova N."/>
            <person name="Kolker E."/>
            <person name="Lawrence C."/>
            <person name="McCue L.A."/>
            <person name="DiChristina T."/>
            <person name="Nealson K."/>
            <person name="Fredrickson J.K."/>
            <person name="Woyke T."/>
        </authorList>
    </citation>
    <scope>NUCLEOTIDE SEQUENCE [LARGE SCALE GENOMIC DNA]</scope>
    <source>
        <strain evidence="4 5">200</strain>
    </source>
</reference>
<dbReference type="GO" id="GO:0052912">
    <property type="term" value="F:23S rRNA (guanine(748)-N(1))-methyltransferase activity"/>
    <property type="evidence" value="ECO:0007669"/>
    <property type="project" value="UniProtKB-EC"/>
</dbReference>
<feature type="binding site" evidence="2">
    <location>
        <position position="190"/>
    </location>
    <ligand>
        <name>S-adenosyl-L-methionine</name>
        <dbReference type="ChEBI" id="CHEBI:59789"/>
    </ligand>
</feature>
<keyword evidence="4" id="KW-0489">Methyltransferase</keyword>
<dbReference type="EC" id="2.1.1.187" evidence="4"/>
<dbReference type="InterPro" id="IPR048647">
    <property type="entry name" value="RlmA_N"/>
</dbReference>
<dbReference type="Proteomes" id="UP000008209">
    <property type="component" value="Chromosome"/>
</dbReference>
<dbReference type="InterPro" id="IPR052939">
    <property type="entry name" value="23S_rRNA_MeTrnsfrase_RlmA"/>
</dbReference>
<keyword evidence="4" id="KW-0808">Transferase</keyword>
<feature type="binding site" evidence="2">
    <location>
        <position position="69"/>
    </location>
    <ligand>
        <name>S-adenosyl-L-methionine</name>
        <dbReference type="ChEBI" id="CHEBI:59789"/>
    </ligand>
</feature>
<dbReference type="AlphaFoldDB" id="E6XNN7"/>
<evidence type="ECO:0000313" key="4">
    <source>
        <dbReference type="EMBL" id="ADV53590.1"/>
    </source>
</evidence>
<dbReference type="PANTHER" id="PTHR43460">
    <property type="entry name" value="METHYLTRANSFERASE"/>
    <property type="match status" value="1"/>
</dbReference>
<feature type="binding site" evidence="2">
    <location>
        <begin position="97"/>
        <end position="98"/>
    </location>
    <ligand>
        <name>S-adenosyl-L-methionine</name>
        <dbReference type="ChEBI" id="CHEBI:59789"/>
    </ligand>
</feature>
<dbReference type="GO" id="GO:0052911">
    <property type="term" value="F:23S rRNA (guanine(745)-N(1))-methyltransferase activity"/>
    <property type="evidence" value="ECO:0007669"/>
    <property type="project" value="UniProtKB-EC"/>
</dbReference>
<dbReference type="EMBL" id="CP002457">
    <property type="protein sequence ID" value="ADV53590.1"/>
    <property type="molecule type" value="Genomic_DNA"/>
</dbReference>
<dbReference type="InterPro" id="IPR029063">
    <property type="entry name" value="SAM-dependent_MTases_sf"/>
</dbReference>
<dbReference type="EC" id="2.1.1.188" evidence="4"/>
<dbReference type="SUPFAM" id="SSF53335">
    <property type="entry name" value="S-adenosyl-L-methionine-dependent methyltransferases"/>
    <property type="match status" value="1"/>
</dbReference>
<evidence type="ECO:0000256" key="2">
    <source>
        <dbReference type="PIRSR" id="PIRSR018249-2"/>
    </source>
</evidence>
<proteinExistence type="predicted"/>
<gene>
    <name evidence="4" type="ordered locus">Sput200_1118</name>
</gene>
<dbReference type="OrthoDB" id="108476at2"/>
<keyword evidence="1" id="KW-0479">Metal-binding</keyword>
<evidence type="ECO:0000259" key="3">
    <source>
        <dbReference type="Pfam" id="PF21302"/>
    </source>
</evidence>
<keyword evidence="1" id="KW-0862">Zinc</keyword>